<accession>A0A0F9VSK7</accession>
<reference evidence="1" key="1">
    <citation type="journal article" date="2015" name="Nature">
        <title>Complex archaea that bridge the gap between prokaryotes and eukaryotes.</title>
        <authorList>
            <person name="Spang A."/>
            <person name="Saw J.H."/>
            <person name="Jorgensen S.L."/>
            <person name="Zaremba-Niedzwiedzka K."/>
            <person name="Martijn J."/>
            <person name="Lind A.E."/>
            <person name="van Eijk R."/>
            <person name="Schleper C."/>
            <person name="Guy L."/>
            <person name="Ettema T.J."/>
        </authorList>
    </citation>
    <scope>NUCLEOTIDE SEQUENCE</scope>
</reference>
<comment type="caution">
    <text evidence="1">The sequence shown here is derived from an EMBL/GenBank/DDBJ whole genome shotgun (WGS) entry which is preliminary data.</text>
</comment>
<dbReference type="AlphaFoldDB" id="A0A0F9VSK7"/>
<evidence type="ECO:0000313" key="1">
    <source>
        <dbReference type="EMBL" id="KKN76441.1"/>
    </source>
</evidence>
<organism evidence="1">
    <name type="scientific">marine sediment metagenome</name>
    <dbReference type="NCBI Taxonomy" id="412755"/>
    <lineage>
        <taxon>unclassified sequences</taxon>
        <taxon>metagenomes</taxon>
        <taxon>ecological metagenomes</taxon>
    </lineage>
</organism>
<gene>
    <name evidence="1" type="ORF">LCGC14_0369500</name>
</gene>
<sequence>MPEIGEIKRGKEIGKTGKWHVWHACVDCGKERWVGLEKGELPYGS</sequence>
<proteinExistence type="predicted"/>
<dbReference type="EMBL" id="LAZR01000295">
    <property type="protein sequence ID" value="KKN76441.1"/>
    <property type="molecule type" value="Genomic_DNA"/>
</dbReference>
<name>A0A0F9VSK7_9ZZZZ</name>
<protein>
    <submittedName>
        <fullName evidence="1">Uncharacterized protein</fullName>
    </submittedName>
</protein>